<reference evidence="2 3" key="1">
    <citation type="submission" date="2019-03" db="EMBL/GenBank/DDBJ databases">
        <authorList>
            <consortium name="Pathogen Informatics"/>
        </authorList>
    </citation>
    <scope>NUCLEOTIDE SEQUENCE [LARGE SCALE GENOMIC DNA]</scope>
    <source>
        <strain evidence="2 3">NCTC9001</strain>
    </source>
</reference>
<feature type="transmembrane region" description="Helical" evidence="1">
    <location>
        <begin position="56"/>
        <end position="73"/>
    </location>
</feature>
<accession>A0A484YUD6</accession>
<evidence type="ECO:0000256" key="1">
    <source>
        <dbReference type="SAM" id="Phobius"/>
    </source>
</evidence>
<dbReference type="Gene3D" id="1.10.1760.20">
    <property type="match status" value="1"/>
</dbReference>
<name>A0A484YUD6_ECOLX</name>
<keyword evidence="1" id="KW-1133">Transmembrane helix</keyword>
<sequence>MMPGCTVRTTLELVIGCLEELAFSRQLCALSGYDELHISPLNNYFQRGFLMARRHFSSQALVLIVISIAINMIGGQLASMVKLPIFLDSIGTLISAVLLGPVIGMLTGLLTNLLWGLLTDPIAAAFCARRDGHRPGRRLAGASGLVSHPAKSRCLAA</sequence>
<keyword evidence="1" id="KW-0812">Transmembrane</keyword>
<dbReference type="AlphaFoldDB" id="A0A484YUD6"/>
<evidence type="ECO:0000313" key="3">
    <source>
        <dbReference type="Proteomes" id="UP000372890"/>
    </source>
</evidence>
<gene>
    <name evidence="2" type="ORF">NCTC9001_06084</name>
</gene>
<proteinExistence type="predicted"/>
<evidence type="ECO:0000313" key="2">
    <source>
        <dbReference type="EMBL" id="VFS39707.1"/>
    </source>
</evidence>
<dbReference type="EMBL" id="CAADIS010000005">
    <property type="protein sequence ID" value="VFS39707.1"/>
    <property type="molecule type" value="Genomic_DNA"/>
</dbReference>
<dbReference type="Proteomes" id="UP000372890">
    <property type="component" value="Unassembled WGS sequence"/>
</dbReference>
<keyword evidence="1" id="KW-0472">Membrane</keyword>
<organism evidence="2 3">
    <name type="scientific">Escherichia coli</name>
    <dbReference type="NCBI Taxonomy" id="562"/>
    <lineage>
        <taxon>Bacteria</taxon>
        <taxon>Pseudomonadati</taxon>
        <taxon>Pseudomonadota</taxon>
        <taxon>Gammaproteobacteria</taxon>
        <taxon>Enterobacterales</taxon>
        <taxon>Enterobacteriaceae</taxon>
        <taxon>Escherichia</taxon>
    </lineage>
</organism>
<protein>
    <submittedName>
        <fullName evidence="2">ABC-type transport system</fullName>
    </submittedName>
</protein>